<evidence type="ECO:0000313" key="2">
    <source>
        <dbReference type="Proteomes" id="UP000692954"/>
    </source>
</evidence>
<organism evidence="1 2">
    <name type="scientific">Paramecium sonneborni</name>
    <dbReference type="NCBI Taxonomy" id="65129"/>
    <lineage>
        <taxon>Eukaryota</taxon>
        <taxon>Sar</taxon>
        <taxon>Alveolata</taxon>
        <taxon>Ciliophora</taxon>
        <taxon>Intramacronucleata</taxon>
        <taxon>Oligohymenophorea</taxon>
        <taxon>Peniculida</taxon>
        <taxon>Parameciidae</taxon>
        <taxon>Paramecium</taxon>
    </lineage>
</organism>
<sequence>MTLCTSIQSKRYAYQRNSDIQKKSNLVTILKKTSIQECNCQFCLIHPKYVKDQLIFMEQKKQLWQCNTYEIQVKRFSRKIQVSILYF</sequence>
<dbReference type="AlphaFoldDB" id="A0A8S1R341"/>
<gene>
    <name evidence="1" type="ORF">PSON_ATCC_30995.1.T1360058</name>
</gene>
<dbReference type="Proteomes" id="UP000692954">
    <property type="component" value="Unassembled WGS sequence"/>
</dbReference>
<protein>
    <submittedName>
        <fullName evidence="1">Uncharacterized protein</fullName>
    </submittedName>
</protein>
<proteinExistence type="predicted"/>
<name>A0A8S1R341_9CILI</name>
<keyword evidence="2" id="KW-1185">Reference proteome</keyword>
<comment type="caution">
    <text evidence="1">The sequence shown here is derived from an EMBL/GenBank/DDBJ whole genome shotgun (WGS) entry which is preliminary data.</text>
</comment>
<accession>A0A8S1R341</accession>
<evidence type="ECO:0000313" key="1">
    <source>
        <dbReference type="EMBL" id="CAD8122069.1"/>
    </source>
</evidence>
<reference evidence="1" key="1">
    <citation type="submission" date="2021-01" db="EMBL/GenBank/DDBJ databases">
        <authorList>
            <consortium name="Genoscope - CEA"/>
            <person name="William W."/>
        </authorList>
    </citation>
    <scope>NUCLEOTIDE SEQUENCE</scope>
</reference>
<dbReference type="EMBL" id="CAJJDN010000136">
    <property type="protein sequence ID" value="CAD8122069.1"/>
    <property type="molecule type" value="Genomic_DNA"/>
</dbReference>